<evidence type="ECO:0000256" key="11">
    <source>
        <dbReference type="ARBA" id="ARBA00023288"/>
    </source>
</evidence>
<dbReference type="GO" id="GO:0005886">
    <property type="term" value="C:plasma membrane"/>
    <property type="evidence" value="ECO:0007669"/>
    <property type="project" value="UniProtKB-SubCell"/>
</dbReference>
<keyword evidence="5 12" id="KW-0813">Transport</keyword>
<dbReference type="STRING" id="417373.GCA_001570685_01157"/>
<dbReference type="InterPro" id="IPR011862">
    <property type="entry name" value="Phos-bd"/>
</dbReference>
<dbReference type="Proteomes" id="UP000051084">
    <property type="component" value="Unassembled WGS sequence"/>
</dbReference>
<dbReference type="OrthoDB" id="9790048at2"/>
<evidence type="ECO:0000256" key="8">
    <source>
        <dbReference type="ARBA" id="ARBA00022729"/>
    </source>
</evidence>
<evidence type="ECO:0000313" key="15">
    <source>
        <dbReference type="Proteomes" id="UP000051084"/>
    </source>
</evidence>
<evidence type="ECO:0000256" key="9">
    <source>
        <dbReference type="ARBA" id="ARBA00023136"/>
    </source>
</evidence>
<organism evidence="14 15">
    <name type="scientific">Limosilactobacillus equigenerosi DSM 18793 = JCM 14505</name>
    <dbReference type="NCBI Taxonomy" id="1423742"/>
    <lineage>
        <taxon>Bacteria</taxon>
        <taxon>Bacillati</taxon>
        <taxon>Bacillota</taxon>
        <taxon>Bacilli</taxon>
        <taxon>Lactobacillales</taxon>
        <taxon>Lactobacillaceae</taxon>
        <taxon>Limosilactobacillus</taxon>
    </lineage>
</organism>
<evidence type="ECO:0000256" key="4">
    <source>
        <dbReference type="ARBA" id="ARBA00011529"/>
    </source>
</evidence>
<dbReference type="PANTHER" id="PTHR30570:SF4">
    <property type="entry name" value="PHOSPHATE-BINDING PROTEIN PSTS 1"/>
    <property type="match status" value="1"/>
</dbReference>
<dbReference type="GO" id="GO:0042301">
    <property type="term" value="F:phosphate ion binding"/>
    <property type="evidence" value="ECO:0007669"/>
    <property type="project" value="UniProtKB-UniRule"/>
</dbReference>
<keyword evidence="9" id="KW-0472">Membrane</keyword>
<comment type="function">
    <text evidence="12">Involved in the system for phosphate transport across the cytoplasmic membrane.</text>
</comment>
<comment type="subunit">
    <text evidence="4 12">The complex is composed of two ATP-binding proteins (PstB), two transmembrane proteins (PstC and PstA) and a solute-binding protein (PstS).</text>
</comment>
<protein>
    <recommendedName>
        <fullName evidence="12">Phosphate-binding protein</fullName>
    </recommendedName>
</protein>
<evidence type="ECO:0000256" key="3">
    <source>
        <dbReference type="ARBA" id="ARBA00008725"/>
    </source>
</evidence>
<dbReference type="InterPro" id="IPR024370">
    <property type="entry name" value="PBP_domain"/>
</dbReference>
<comment type="subcellular location">
    <subcellularLocation>
        <location evidence="2 12">Cell membrane</location>
        <topology evidence="2 12">Lipid-anchor</topology>
    </subcellularLocation>
</comment>
<evidence type="ECO:0000256" key="2">
    <source>
        <dbReference type="ARBA" id="ARBA00004193"/>
    </source>
</evidence>
<keyword evidence="8" id="KW-0732">Signal</keyword>
<comment type="caution">
    <text evidence="14">The sequence shown here is derived from an EMBL/GenBank/DDBJ whole genome shotgun (WGS) entry which is preliminary data.</text>
</comment>
<evidence type="ECO:0000256" key="6">
    <source>
        <dbReference type="ARBA" id="ARBA00022475"/>
    </source>
</evidence>
<keyword evidence="6 12" id="KW-1003">Cell membrane</keyword>
<comment type="similarity">
    <text evidence="3 12">Belongs to the PstS family.</text>
</comment>
<accession>A0A0R1UZY7</accession>
<dbReference type="RefSeq" id="WP_056995245.1">
    <property type="nucleotide sequence ID" value="NZ_AZGC01000008.1"/>
</dbReference>
<evidence type="ECO:0000256" key="5">
    <source>
        <dbReference type="ARBA" id="ARBA00022448"/>
    </source>
</evidence>
<name>A0A0R1UZY7_9LACO</name>
<dbReference type="AlphaFoldDB" id="A0A0R1UZY7"/>
<sequence>MRLKTVAKLSLGVAVVGGLGWGWYSNQQATHNHPFQKVTVVGSTALQPLTEAAVPGFLKQAPHSHVTVQGGGSGTGLSQVADGAVNIGSSDVYAEQKSGINDQQLDDHVVAVAGMVPIVNPKLKIDNLTMAQLRQILAGKITNWQELGGPDLPITVINRASGSGTRLAMEEVVMQGHPTMKAQEQDSNGTVKKIVANVPGSISYIAMPYLNDQVKALKLDGITPSYQNITTNKWKLWSYEHMYTNKKTDNDSSEKFIKYLQSKPTQTQLVKKAGYVAIHDMQVQRDAKGHVTPVKEP</sequence>
<dbReference type="InterPro" id="IPR050811">
    <property type="entry name" value="Phosphate_ABC_transporter"/>
</dbReference>
<dbReference type="CDD" id="cd13653">
    <property type="entry name" value="PBP2_phosphate_like_1"/>
    <property type="match status" value="1"/>
</dbReference>
<evidence type="ECO:0000256" key="10">
    <source>
        <dbReference type="ARBA" id="ARBA00023139"/>
    </source>
</evidence>
<dbReference type="SUPFAM" id="SSF53850">
    <property type="entry name" value="Periplasmic binding protein-like II"/>
    <property type="match status" value="1"/>
</dbReference>
<keyword evidence="11 12" id="KW-0449">Lipoprotein</keyword>
<evidence type="ECO:0000313" key="14">
    <source>
        <dbReference type="EMBL" id="KRL96354.1"/>
    </source>
</evidence>
<dbReference type="NCBIfam" id="TIGR02136">
    <property type="entry name" value="ptsS_2"/>
    <property type="match status" value="1"/>
</dbReference>
<dbReference type="GO" id="GO:0006817">
    <property type="term" value="P:phosphate ion transport"/>
    <property type="evidence" value="ECO:0007669"/>
    <property type="project" value="UniProtKB-UniRule"/>
</dbReference>
<evidence type="ECO:0000256" key="7">
    <source>
        <dbReference type="ARBA" id="ARBA00022592"/>
    </source>
</evidence>
<keyword evidence="15" id="KW-1185">Reference proteome</keyword>
<reference evidence="14 15" key="1">
    <citation type="journal article" date="2015" name="Genome Announc.">
        <title>Expanding the biotechnology potential of lactobacilli through comparative genomics of 213 strains and associated genera.</title>
        <authorList>
            <person name="Sun Z."/>
            <person name="Harris H.M."/>
            <person name="McCann A."/>
            <person name="Guo C."/>
            <person name="Argimon S."/>
            <person name="Zhang W."/>
            <person name="Yang X."/>
            <person name="Jeffery I.B."/>
            <person name="Cooney J.C."/>
            <person name="Kagawa T.F."/>
            <person name="Liu W."/>
            <person name="Song Y."/>
            <person name="Salvetti E."/>
            <person name="Wrobel A."/>
            <person name="Rasinkangas P."/>
            <person name="Parkhill J."/>
            <person name="Rea M.C."/>
            <person name="O'Sullivan O."/>
            <person name="Ritari J."/>
            <person name="Douillard F.P."/>
            <person name="Paul Ross R."/>
            <person name="Yang R."/>
            <person name="Briner A.E."/>
            <person name="Felis G.E."/>
            <person name="de Vos W.M."/>
            <person name="Barrangou R."/>
            <person name="Klaenhammer T.R."/>
            <person name="Caufield P.W."/>
            <person name="Cui Y."/>
            <person name="Zhang H."/>
            <person name="O'Toole P.W."/>
        </authorList>
    </citation>
    <scope>NUCLEOTIDE SEQUENCE [LARGE SCALE GENOMIC DNA]</scope>
    <source>
        <strain evidence="14 15">DSM 18793</strain>
    </source>
</reference>
<dbReference type="Pfam" id="PF12849">
    <property type="entry name" value="PBP_like_2"/>
    <property type="match status" value="1"/>
</dbReference>
<evidence type="ECO:0000259" key="13">
    <source>
        <dbReference type="Pfam" id="PF12849"/>
    </source>
</evidence>
<dbReference type="PATRIC" id="fig|1423742.4.peg.165"/>
<feature type="domain" description="PBP" evidence="13">
    <location>
        <begin position="31"/>
        <end position="262"/>
    </location>
</feature>
<keyword evidence="7 12" id="KW-0592">Phosphate transport</keyword>
<keyword evidence="10 12" id="KW-0564">Palmitate</keyword>
<dbReference type="Gene3D" id="3.40.190.10">
    <property type="entry name" value="Periplasmic binding protein-like II"/>
    <property type="match status" value="2"/>
</dbReference>
<dbReference type="EMBL" id="AZGC01000008">
    <property type="protein sequence ID" value="KRL96354.1"/>
    <property type="molecule type" value="Genomic_DNA"/>
</dbReference>
<evidence type="ECO:0000256" key="12">
    <source>
        <dbReference type="RuleBase" id="RU367119"/>
    </source>
</evidence>
<proteinExistence type="inferred from homology"/>
<dbReference type="PANTHER" id="PTHR30570">
    <property type="entry name" value="PERIPLASMIC PHOSPHATE BINDING COMPONENT OF PHOSPHATE ABC TRANSPORTER"/>
    <property type="match status" value="1"/>
</dbReference>
<evidence type="ECO:0000256" key="1">
    <source>
        <dbReference type="ARBA" id="ARBA00002841"/>
    </source>
</evidence>
<gene>
    <name evidence="14" type="ORF">FC21_GL000153</name>
</gene>
<comment type="function">
    <text evidence="1">Part of the ABC transporter complex PstSACB involved in phosphate import.</text>
</comment>